<dbReference type="PRINTS" id="PR00471">
    <property type="entry name" value="ACETATEKNASE"/>
</dbReference>
<organism evidence="8 9">
    <name type="scientific">Flammeovirga pacifica</name>
    <dbReference type="NCBI Taxonomy" id="915059"/>
    <lineage>
        <taxon>Bacteria</taxon>
        <taxon>Pseudomonadati</taxon>
        <taxon>Bacteroidota</taxon>
        <taxon>Cytophagia</taxon>
        <taxon>Cytophagales</taxon>
        <taxon>Flammeovirgaceae</taxon>
        <taxon>Flammeovirga</taxon>
    </lineage>
</organism>
<feature type="binding site" evidence="6">
    <location>
        <position position="95"/>
    </location>
    <ligand>
        <name>substrate</name>
    </ligand>
</feature>
<dbReference type="GO" id="GO:0006083">
    <property type="term" value="P:acetate metabolic process"/>
    <property type="evidence" value="ECO:0007669"/>
    <property type="project" value="TreeGrafter"/>
</dbReference>
<evidence type="ECO:0000256" key="6">
    <source>
        <dbReference type="HAMAP-Rule" id="MF_00020"/>
    </source>
</evidence>
<gene>
    <name evidence="6" type="primary">ackA</name>
    <name evidence="8" type="ORF">NH26_02720</name>
</gene>
<dbReference type="GO" id="GO:0005524">
    <property type="term" value="F:ATP binding"/>
    <property type="evidence" value="ECO:0007669"/>
    <property type="project" value="UniProtKB-KW"/>
</dbReference>
<evidence type="ECO:0000256" key="5">
    <source>
        <dbReference type="ARBA" id="ARBA00022840"/>
    </source>
</evidence>
<keyword evidence="3 6" id="KW-0547">Nucleotide-binding</keyword>
<comment type="cofactor">
    <cofactor evidence="6">
        <name>Mg(2+)</name>
        <dbReference type="ChEBI" id="CHEBI:18420"/>
    </cofactor>
    <cofactor evidence="6">
        <name>Mn(2+)</name>
        <dbReference type="ChEBI" id="CHEBI:29035"/>
    </cofactor>
    <text evidence="6">Mg(2+). Can also accept Mn(2+).</text>
</comment>
<keyword evidence="4 6" id="KW-0418">Kinase</keyword>
<comment type="catalytic activity">
    <reaction evidence="6">
        <text>acetate + ATP = acetyl phosphate + ADP</text>
        <dbReference type="Rhea" id="RHEA:11352"/>
        <dbReference type="ChEBI" id="CHEBI:22191"/>
        <dbReference type="ChEBI" id="CHEBI:30089"/>
        <dbReference type="ChEBI" id="CHEBI:30616"/>
        <dbReference type="ChEBI" id="CHEBI:456216"/>
        <dbReference type="EC" id="2.7.2.1"/>
    </reaction>
</comment>
<evidence type="ECO:0000313" key="8">
    <source>
        <dbReference type="EMBL" id="OHX65337.1"/>
    </source>
</evidence>
<feature type="binding site" evidence="6">
    <location>
        <begin position="212"/>
        <end position="216"/>
    </location>
    <ligand>
        <name>ATP</name>
        <dbReference type="ChEBI" id="CHEBI:30616"/>
    </ligand>
</feature>
<dbReference type="InterPro" id="IPR043129">
    <property type="entry name" value="ATPase_NBD"/>
</dbReference>
<dbReference type="PIRSF" id="PIRSF000722">
    <property type="entry name" value="Acetate_prop_kin"/>
    <property type="match status" value="1"/>
</dbReference>
<dbReference type="EMBL" id="JRYR02000001">
    <property type="protein sequence ID" value="OHX65337.1"/>
    <property type="molecule type" value="Genomic_DNA"/>
</dbReference>
<protein>
    <recommendedName>
        <fullName evidence="6">Acetate kinase</fullName>
        <ecNumber evidence="6">2.7.2.1</ecNumber>
    </recommendedName>
    <alternativeName>
        <fullName evidence="6">Acetokinase</fullName>
    </alternativeName>
</protein>
<dbReference type="AlphaFoldDB" id="A0A1S1YWE1"/>
<dbReference type="Gene3D" id="3.30.420.40">
    <property type="match status" value="2"/>
</dbReference>
<sequence length="402" mass="43935">MKILVINAGSSSLKYQLFEMDGTQVLCSGIVERIGLENGIITHKTFDKEGNATKTKKELPIPNHNIGLTEVVALLTDADNGVIQNTDDIQAVGHRVVHGGEFFSDTMVITEEVEAKIKECFQLAPLHNPANLQGIEDCKAIFTKATQVAVFDTAFHQTMPGKAFRYAVPTELYEQHGVRVYGMHGTSHKYVSKAAIDHLGLQDKDSKIITVHLGNGCSMSAVRNGECIDTSMGFSPLDGLMMGTRSGDIDPAVVFYLMDKLNMKSDEVYDLLNKKSGMLGVTGDSDMRDIEDRFAKGDEVAILATHMYTYRIKKYIGAYMAALNGADAICFTAGVGENDHGIRHYASIELEGLGIELDAEKNNNLRASDIEEISTPTSKVKVLIVPTNEELEIAQQTLAVLN</sequence>
<dbReference type="PROSITE" id="PS01076">
    <property type="entry name" value="ACETATE_KINASE_2"/>
    <property type="match status" value="1"/>
</dbReference>
<dbReference type="HAMAP" id="MF_00020">
    <property type="entry name" value="Acetate_kinase"/>
    <property type="match status" value="1"/>
</dbReference>
<dbReference type="Pfam" id="PF00871">
    <property type="entry name" value="Acetate_kinase"/>
    <property type="match status" value="1"/>
</dbReference>
<evidence type="ECO:0000313" key="9">
    <source>
        <dbReference type="Proteomes" id="UP000179797"/>
    </source>
</evidence>
<keyword evidence="9" id="KW-1185">Reference proteome</keyword>
<comment type="pathway">
    <text evidence="6">Metabolic intermediate biosynthesis; acetyl-CoA biosynthesis; acetyl-CoA from acetate: step 1/2.</text>
</comment>
<dbReference type="EC" id="2.7.2.1" evidence="6"/>
<dbReference type="GO" id="GO:0000287">
    <property type="term" value="F:magnesium ion binding"/>
    <property type="evidence" value="ECO:0007669"/>
    <property type="project" value="UniProtKB-UniRule"/>
</dbReference>
<feature type="binding site" evidence="6">
    <location>
        <position position="389"/>
    </location>
    <ligand>
        <name>Mg(2+)</name>
        <dbReference type="ChEBI" id="CHEBI:18420"/>
    </ligand>
</feature>
<reference evidence="8 9" key="1">
    <citation type="journal article" date="2012" name="Int. J. Syst. Evol. Microbiol.">
        <title>Flammeovirga pacifica sp. nov., isolated from deep-sea sediment.</title>
        <authorList>
            <person name="Xu H."/>
            <person name="Fu Y."/>
            <person name="Yang N."/>
            <person name="Ding Z."/>
            <person name="Lai Q."/>
            <person name="Zeng R."/>
        </authorList>
    </citation>
    <scope>NUCLEOTIDE SEQUENCE [LARGE SCALE GENOMIC DNA]</scope>
    <source>
        <strain evidence="9">DSM 24597 / LMG 26175 / WPAGA1</strain>
    </source>
</reference>
<comment type="caution">
    <text evidence="8">The sequence shown here is derived from an EMBL/GenBank/DDBJ whole genome shotgun (WGS) entry which is preliminary data.</text>
</comment>
<dbReference type="UniPathway" id="UPA00340">
    <property type="reaction ID" value="UER00458"/>
</dbReference>
<feature type="active site" description="Proton donor/acceptor" evidence="6">
    <location>
        <position position="152"/>
    </location>
</feature>
<comment type="function">
    <text evidence="6">Catalyzes the formation of acetyl phosphate from acetate and ATP. Can also catalyze the reverse reaction.</text>
</comment>
<comment type="subcellular location">
    <subcellularLocation>
        <location evidence="6">Cytoplasm</location>
    </subcellularLocation>
</comment>
<dbReference type="PROSITE" id="PS01075">
    <property type="entry name" value="ACETATE_KINASE_1"/>
    <property type="match status" value="1"/>
</dbReference>
<feature type="site" description="Transition state stabilizer" evidence="6">
    <location>
        <position position="184"/>
    </location>
</feature>
<dbReference type="GO" id="GO:0005737">
    <property type="term" value="C:cytoplasm"/>
    <property type="evidence" value="ECO:0007669"/>
    <property type="project" value="UniProtKB-SubCell"/>
</dbReference>
<evidence type="ECO:0000256" key="7">
    <source>
        <dbReference type="RuleBase" id="RU003835"/>
    </source>
</evidence>
<keyword evidence="6" id="KW-0479">Metal-binding</keyword>
<evidence type="ECO:0000256" key="2">
    <source>
        <dbReference type="ARBA" id="ARBA00022679"/>
    </source>
</evidence>
<dbReference type="CDD" id="cd24010">
    <property type="entry name" value="ASKHA_NBD_AcK_PK"/>
    <property type="match status" value="1"/>
</dbReference>
<feature type="binding site" evidence="6">
    <location>
        <position position="7"/>
    </location>
    <ligand>
        <name>Mg(2+)</name>
        <dbReference type="ChEBI" id="CHEBI:18420"/>
    </ligand>
</feature>
<evidence type="ECO:0000256" key="4">
    <source>
        <dbReference type="ARBA" id="ARBA00022777"/>
    </source>
</evidence>
<feature type="binding site" evidence="6">
    <location>
        <begin position="334"/>
        <end position="338"/>
    </location>
    <ligand>
        <name>ATP</name>
        <dbReference type="ChEBI" id="CHEBI:30616"/>
    </ligand>
</feature>
<feature type="binding site" evidence="6">
    <location>
        <begin position="286"/>
        <end position="288"/>
    </location>
    <ligand>
        <name>ATP</name>
        <dbReference type="ChEBI" id="CHEBI:30616"/>
    </ligand>
</feature>
<keyword evidence="6" id="KW-0963">Cytoplasm</keyword>
<proteinExistence type="inferred from homology"/>
<dbReference type="OrthoDB" id="9802453at2"/>
<feature type="binding site" evidence="6">
    <location>
        <position position="14"/>
    </location>
    <ligand>
        <name>ATP</name>
        <dbReference type="ChEBI" id="CHEBI:30616"/>
    </ligand>
</feature>
<accession>A0A1S1YWE1</accession>
<comment type="subunit">
    <text evidence="6">Homodimer.</text>
</comment>
<dbReference type="PANTHER" id="PTHR21060">
    <property type="entry name" value="ACETATE KINASE"/>
    <property type="match status" value="1"/>
</dbReference>
<dbReference type="Proteomes" id="UP000179797">
    <property type="component" value="Unassembled WGS sequence"/>
</dbReference>
<dbReference type="PANTHER" id="PTHR21060:SF15">
    <property type="entry name" value="ACETATE KINASE-RELATED"/>
    <property type="match status" value="1"/>
</dbReference>
<dbReference type="InterPro" id="IPR004372">
    <property type="entry name" value="Ac/propionate_kinase"/>
</dbReference>
<comment type="similarity">
    <text evidence="1 6 7">Belongs to the acetokinase family.</text>
</comment>
<keyword evidence="6" id="KW-0460">Magnesium</keyword>
<dbReference type="NCBIfam" id="TIGR00016">
    <property type="entry name" value="ackA"/>
    <property type="match status" value="1"/>
</dbReference>
<keyword evidence="5 6" id="KW-0067">ATP-binding</keyword>
<feature type="site" description="Transition state stabilizer" evidence="6">
    <location>
        <position position="245"/>
    </location>
</feature>
<dbReference type="InterPro" id="IPR000890">
    <property type="entry name" value="Aliphatic_acid_kin_short-chain"/>
</dbReference>
<keyword evidence="2 6" id="KW-0808">Transferase</keyword>
<evidence type="ECO:0000256" key="1">
    <source>
        <dbReference type="ARBA" id="ARBA00008748"/>
    </source>
</evidence>
<dbReference type="GO" id="GO:0008776">
    <property type="term" value="F:acetate kinase activity"/>
    <property type="evidence" value="ECO:0007669"/>
    <property type="project" value="UniProtKB-UniRule"/>
</dbReference>
<dbReference type="InterPro" id="IPR023865">
    <property type="entry name" value="Aliphatic_acid_kinase_CS"/>
</dbReference>
<dbReference type="SUPFAM" id="SSF53067">
    <property type="entry name" value="Actin-like ATPase domain"/>
    <property type="match status" value="2"/>
</dbReference>
<dbReference type="STRING" id="915059.NH26_02720"/>
<dbReference type="RefSeq" id="WP_044223913.1">
    <property type="nucleotide sequence ID" value="NZ_JRYR02000001.1"/>
</dbReference>
<dbReference type="GO" id="GO:0006085">
    <property type="term" value="P:acetyl-CoA biosynthetic process"/>
    <property type="evidence" value="ECO:0007669"/>
    <property type="project" value="UniProtKB-UniRule"/>
</dbReference>
<name>A0A1S1YWE1_FLAPC</name>
<evidence type="ECO:0000256" key="3">
    <source>
        <dbReference type="ARBA" id="ARBA00022741"/>
    </source>
</evidence>